<evidence type="ECO:0000256" key="1">
    <source>
        <dbReference type="SAM" id="MobiDB-lite"/>
    </source>
</evidence>
<comment type="caution">
    <text evidence="2">The sequence shown here is derived from an EMBL/GenBank/DDBJ whole genome shotgun (WGS) entry which is preliminary data.</text>
</comment>
<proteinExistence type="predicted"/>
<evidence type="ECO:0000313" key="3">
    <source>
        <dbReference type="Proteomes" id="UP000608662"/>
    </source>
</evidence>
<dbReference type="Proteomes" id="UP000608662">
    <property type="component" value="Unassembled WGS sequence"/>
</dbReference>
<dbReference type="RefSeq" id="WP_170095120.1">
    <property type="nucleotide sequence ID" value="NZ_WOYG01000001.1"/>
</dbReference>
<evidence type="ECO:0000313" key="2">
    <source>
        <dbReference type="EMBL" id="NLV11440.1"/>
    </source>
</evidence>
<sequence length="61" mass="6993">MTARSKNSGEQQYRYYEYETTIKWNERPAKVYTLHAGPDGGVIGQGGQRMFEDTEDGYVDP</sequence>
<feature type="compositionally biased region" description="Gly residues" evidence="1">
    <location>
        <begin position="38"/>
        <end position="47"/>
    </location>
</feature>
<gene>
    <name evidence="2" type="ORF">GOC74_16045</name>
</gene>
<feature type="region of interest" description="Disordered" evidence="1">
    <location>
        <begin position="38"/>
        <end position="61"/>
    </location>
</feature>
<dbReference type="AlphaFoldDB" id="A0A847UIJ7"/>
<name>A0A847UIJ7_9EURY</name>
<organism evidence="2 3">
    <name type="scientific">Halomicrobium mukohataei</name>
    <dbReference type="NCBI Taxonomy" id="57705"/>
    <lineage>
        <taxon>Archaea</taxon>
        <taxon>Methanobacteriati</taxon>
        <taxon>Methanobacteriota</taxon>
        <taxon>Stenosarchaea group</taxon>
        <taxon>Halobacteria</taxon>
        <taxon>Halobacteriales</taxon>
        <taxon>Haloarculaceae</taxon>
        <taxon>Halomicrobium</taxon>
    </lineage>
</organism>
<dbReference type="EMBL" id="WOYG01000001">
    <property type="protein sequence ID" value="NLV11440.1"/>
    <property type="molecule type" value="Genomic_DNA"/>
</dbReference>
<reference evidence="2" key="1">
    <citation type="submission" date="2019-12" db="EMBL/GenBank/DDBJ databases">
        <title>Whole-genome sequence of Halomicrobium mukohataei pws1.</title>
        <authorList>
            <person name="Verma D.K."/>
            <person name="Gopal K."/>
            <person name="Prasad E.S."/>
        </authorList>
    </citation>
    <scope>NUCLEOTIDE SEQUENCE</scope>
    <source>
        <strain evidence="2">Pws1</strain>
    </source>
</reference>
<dbReference type="GeneID" id="94360694"/>
<accession>A0A847UIJ7</accession>
<protein>
    <submittedName>
        <fullName evidence="2">Uncharacterized protein</fullName>
    </submittedName>
</protein>